<dbReference type="EMBL" id="LCCZ01000036">
    <property type="protein sequence ID" value="KKS42801.1"/>
    <property type="molecule type" value="Genomic_DNA"/>
</dbReference>
<evidence type="ECO:0000313" key="1">
    <source>
        <dbReference type="EMBL" id="KKS42801.1"/>
    </source>
</evidence>
<dbReference type="AlphaFoldDB" id="A0A0G1B900"/>
<evidence type="ECO:0000313" key="2">
    <source>
        <dbReference type="Proteomes" id="UP000034875"/>
    </source>
</evidence>
<dbReference type="Proteomes" id="UP000034875">
    <property type="component" value="Unassembled WGS sequence"/>
</dbReference>
<sequence length="134" mass="15380">MIAGYKKADFSRTWTENYHMNFGGPRGGIFHDFDDRDFMGAHGIAGQVIKIQDSEIVIKGRDNVERIIKAADDTIISRLRDTVKISDIKIDEFIVVIGESNKDGQIEAKFIRVMPMPPTGMMFNKKFPSMRRYY</sequence>
<accession>A0A0G1B900</accession>
<name>A0A0G1B900_9BACT</name>
<protein>
    <recommendedName>
        <fullName evidence="3">DUF5666 domain-containing protein</fullName>
    </recommendedName>
</protein>
<organism evidence="1 2">
    <name type="scientific">candidate division CPR1 bacterium GW2011_GWA2_42_17</name>
    <dbReference type="NCBI Taxonomy" id="1618341"/>
    <lineage>
        <taxon>Bacteria</taxon>
        <taxon>candidate division CPR1</taxon>
    </lineage>
</organism>
<comment type="caution">
    <text evidence="1">The sequence shown here is derived from an EMBL/GenBank/DDBJ whole genome shotgun (WGS) entry which is preliminary data.</text>
</comment>
<reference evidence="1 2" key="1">
    <citation type="journal article" date="2015" name="Nature">
        <title>rRNA introns, odd ribosomes, and small enigmatic genomes across a large radiation of phyla.</title>
        <authorList>
            <person name="Brown C.T."/>
            <person name="Hug L.A."/>
            <person name="Thomas B.C."/>
            <person name="Sharon I."/>
            <person name="Castelle C.J."/>
            <person name="Singh A."/>
            <person name="Wilkins M.J."/>
            <person name="Williams K.H."/>
            <person name="Banfield J.F."/>
        </authorList>
    </citation>
    <scope>NUCLEOTIDE SEQUENCE [LARGE SCALE GENOMIC DNA]</scope>
</reference>
<gene>
    <name evidence="1" type="ORF">UV05_C0036G0005</name>
</gene>
<proteinExistence type="predicted"/>
<evidence type="ECO:0008006" key="3">
    <source>
        <dbReference type="Google" id="ProtNLM"/>
    </source>
</evidence>